<proteinExistence type="predicted"/>
<keyword evidence="3" id="KW-0378">Hydrolase</keyword>
<accession>A0A2A9EJJ3</accession>
<dbReference type="AlphaFoldDB" id="A0A2A9EJJ3"/>
<name>A0A2A9EJJ3_9MICO</name>
<dbReference type="InterPro" id="IPR032830">
    <property type="entry name" value="XPB/Ssl2_N"/>
</dbReference>
<evidence type="ECO:0000256" key="1">
    <source>
        <dbReference type="SAM" id="MobiDB-lite"/>
    </source>
</evidence>
<evidence type="ECO:0000313" key="4">
    <source>
        <dbReference type="Proteomes" id="UP000222106"/>
    </source>
</evidence>
<feature type="domain" description="Helicase XPB/Ssl2 N-terminal" evidence="2">
    <location>
        <begin position="498"/>
        <end position="620"/>
    </location>
</feature>
<dbReference type="GO" id="GO:0004386">
    <property type="term" value="F:helicase activity"/>
    <property type="evidence" value="ECO:0007669"/>
    <property type="project" value="UniProtKB-KW"/>
</dbReference>
<keyword evidence="3" id="KW-0067">ATP-binding</keyword>
<reference evidence="3 4" key="1">
    <citation type="submission" date="2017-10" db="EMBL/GenBank/DDBJ databases">
        <title>Sequencing the genomes of 1000 actinobacteria strains.</title>
        <authorList>
            <person name="Klenk H.-P."/>
        </authorList>
    </citation>
    <scope>NUCLEOTIDE SEQUENCE [LARGE SCALE GENOMIC DNA]</scope>
    <source>
        <strain evidence="3 4">DSM 21838</strain>
    </source>
</reference>
<keyword evidence="4" id="KW-1185">Reference proteome</keyword>
<evidence type="ECO:0000313" key="3">
    <source>
        <dbReference type="EMBL" id="PFG39114.1"/>
    </source>
</evidence>
<dbReference type="Pfam" id="PF13625">
    <property type="entry name" value="Helicase_C_3"/>
    <property type="match status" value="1"/>
</dbReference>
<protein>
    <submittedName>
        <fullName evidence="3">XPB/Ssl2-like helicase family protein</fullName>
    </submittedName>
</protein>
<dbReference type="EMBL" id="PDJI01000004">
    <property type="protein sequence ID" value="PFG39114.1"/>
    <property type="molecule type" value="Genomic_DNA"/>
</dbReference>
<feature type="compositionally biased region" description="Gly residues" evidence="1">
    <location>
        <begin position="146"/>
        <end position="170"/>
    </location>
</feature>
<keyword evidence="3" id="KW-0347">Helicase</keyword>
<evidence type="ECO:0000259" key="2">
    <source>
        <dbReference type="Pfam" id="PF13625"/>
    </source>
</evidence>
<dbReference type="Proteomes" id="UP000222106">
    <property type="component" value="Unassembled WGS sequence"/>
</dbReference>
<comment type="caution">
    <text evidence="3">The sequence shown here is derived from an EMBL/GenBank/DDBJ whole genome shotgun (WGS) entry which is preliminary data.</text>
</comment>
<sequence>MALERRDDAALAALLAARPDLASPAPSSLTSLAARAASRPSVERALATLDTVELAVAEAAVALTPIRKVTAAALTKAVGVDAAPALTRLEDLALVAGGRPVAALSEALGPHPAGLGPTLAELDAEPAGHTAETHAPPPTADAGTDAGIGTGNGTDAGIGTGHGTGTGTGTGADHPAPPTTATALRAALKDAPASAVGTLDALTWGPPVGTVRADAVPEGAAWLLDHGLLRRLSPTQLVLPREVALAARGGRTRREAPQPPATEGYRRVPAAVVDAEGARSAEEVVRLVGVLLETWQHEGAGVLRSGGVGVRELRRTAAALEVEEAHAALVAELAAMAGLLAQDGDEQVVWVPSRAADDWFADPLPLRWARLARAWVTTARTPWLIGTRDNGTLRSALEPTLERGWAVDLRRRTLAVLAAVPPGTAPDADQVRAALSWERPRATAPAPTVAAVLAEAETLGVTGAGALTAAGRALVEGADDDALTATLEAALPEAVGDLLVQGDLTAVVPGRPLPELRELLESCSDVESRGSALTVRFTAGSVRRALDAGTGAAELLEALARYSRTPLPQALDYLVRDAARRHGQVRVGAAASYLRVEDAALAAQLLGSPALDDLSLRALAPTVLISPAPPGEVLEALREAGLAPVLEGPDGTVVLGGDGPVGTARALGRRRRQRGLPTFPGAATSAYTRRLDDADLRPLIARMRAGEEQVRRDAARRADGAPAATDPVHALALLREAAADGDQVDIVVVGARGTPERRRVRPLSVDGGRVRVADVERETELTLAIHRISAVAAVPAD</sequence>
<organism evidence="3 4">
    <name type="scientific">Georgenia soli</name>
    <dbReference type="NCBI Taxonomy" id="638953"/>
    <lineage>
        <taxon>Bacteria</taxon>
        <taxon>Bacillati</taxon>
        <taxon>Actinomycetota</taxon>
        <taxon>Actinomycetes</taxon>
        <taxon>Micrococcales</taxon>
        <taxon>Bogoriellaceae</taxon>
        <taxon>Georgenia</taxon>
    </lineage>
</organism>
<feature type="region of interest" description="Disordered" evidence="1">
    <location>
        <begin position="126"/>
        <end position="179"/>
    </location>
</feature>
<gene>
    <name evidence="3" type="ORF">ATJ97_1609</name>
</gene>
<keyword evidence="3" id="KW-0547">Nucleotide-binding</keyword>